<accession>A0ABS8TBS3</accession>
<evidence type="ECO:0000256" key="2">
    <source>
        <dbReference type="ARBA" id="ARBA00022840"/>
    </source>
</evidence>
<proteinExistence type="predicted"/>
<evidence type="ECO:0000313" key="5">
    <source>
        <dbReference type="Proteomes" id="UP000823775"/>
    </source>
</evidence>
<keyword evidence="5" id="KW-1185">Reference proteome</keyword>
<keyword evidence="1" id="KW-0547">Nucleotide-binding</keyword>
<dbReference type="PANTHER" id="PTHR45644">
    <property type="entry name" value="AAA ATPASE, PUTATIVE (AFU_ORTHOLOGUE AFUA_2G12920)-RELATED-RELATED"/>
    <property type="match status" value="1"/>
</dbReference>
<name>A0ABS8TBS3_DATST</name>
<dbReference type="EMBL" id="JACEIK010001293">
    <property type="protein sequence ID" value="MCD7468039.1"/>
    <property type="molecule type" value="Genomic_DNA"/>
</dbReference>
<protein>
    <recommendedName>
        <fullName evidence="3">DUF7751 domain-containing protein</fullName>
    </recommendedName>
</protein>
<sequence length="344" mass="38255">MSHYLHNLKISFPTNIHEFNAQGSIAKDIDSVKESSKPERASVFAKRAAQMAALHLNKKPAGVEADITGGSTISSHAPSKLGGIYCMRPKTTLLRRGQNDSLGGRCEEDHGFFCAADFLRLDSSSSDDIDKLAIDELFEVASKEISNDFICRTLKSMVGNPEAYAAFKIKLEHLPENVVIKLMQTDNPKRRESMIILVGCMISKETPKDDEAAHPSFPQQSYHTATSALISDWKQQLERDIETLKSQSNIVLNRLGIDCRDLETLCIKDQALTTESVEKIIGWALSHHFMQKPESSVKEAKLVISSASISYGLNIFQGVHNETKSLKKSLKWFGEGKYVKQSSH</sequence>
<keyword evidence="2" id="KW-0067">ATP-binding</keyword>
<evidence type="ECO:0000259" key="3">
    <source>
        <dbReference type="Pfam" id="PF24933"/>
    </source>
</evidence>
<comment type="caution">
    <text evidence="4">The sequence shown here is derived from an EMBL/GenBank/DDBJ whole genome shotgun (WGS) entry which is preliminary data.</text>
</comment>
<dbReference type="InterPro" id="IPR051701">
    <property type="entry name" value="Mito_OM_Translocase_MSP1"/>
</dbReference>
<evidence type="ECO:0000313" key="4">
    <source>
        <dbReference type="EMBL" id="MCD7468039.1"/>
    </source>
</evidence>
<feature type="domain" description="DUF7751" evidence="3">
    <location>
        <begin position="257"/>
        <end position="317"/>
    </location>
</feature>
<dbReference type="PANTHER" id="PTHR45644:SF73">
    <property type="entry name" value="AAA-TYPE ATPASE FAMILY PROTEIN"/>
    <property type="match status" value="1"/>
</dbReference>
<gene>
    <name evidence="4" type="ORF">HAX54_005826</name>
</gene>
<evidence type="ECO:0000256" key="1">
    <source>
        <dbReference type="ARBA" id="ARBA00022741"/>
    </source>
</evidence>
<organism evidence="4 5">
    <name type="scientific">Datura stramonium</name>
    <name type="common">Jimsonweed</name>
    <name type="synonym">Common thornapple</name>
    <dbReference type="NCBI Taxonomy" id="4076"/>
    <lineage>
        <taxon>Eukaryota</taxon>
        <taxon>Viridiplantae</taxon>
        <taxon>Streptophyta</taxon>
        <taxon>Embryophyta</taxon>
        <taxon>Tracheophyta</taxon>
        <taxon>Spermatophyta</taxon>
        <taxon>Magnoliopsida</taxon>
        <taxon>eudicotyledons</taxon>
        <taxon>Gunneridae</taxon>
        <taxon>Pentapetalae</taxon>
        <taxon>asterids</taxon>
        <taxon>lamiids</taxon>
        <taxon>Solanales</taxon>
        <taxon>Solanaceae</taxon>
        <taxon>Solanoideae</taxon>
        <taxon>Datureae</taxon>
        <taxon>Datura</taxon>
    </lineage>
</organism>
<reference evidence="4 5" key="1">
    <citation type="journal article" date="2021" name="BMC Genomics">
        <title>Datura genome reveals duplications of psychoactive alkaloid biosynthetic genes and high mutation rate following tissue culture.</title>
        <authorList>
            <person name="Rajewski A."/>
            <person name="Carter-House D."/>
            <person name="Stajich J."/>
            <person name="Litt A."/>
        </authorList>
    </citation>
    <scope>NUCLEOTIDE SEQUENCE [LARGE SCALE GENOMIC DNA]</scope>
    <source>
        <strain evidence="4">AR-01</strain>
    </source>
</reference>
<dbReference type="Proteomes" id="UP000823775">
    <property type="component" value="Unassembled WGS sequence"/>
</dbReference>
<dbReference type="Pfam" id="PF24933">
    <property type="entry name" value="DUF7751"/>
    <property type="match status" value="1"/>
</dbReference>
<dbReference type="InterPro" id="IPR056653">
    <property type="entry name" value="DUF7751"/>
</dbReference>